<feature type="compositionally biased region" description="Low complexity" evidence="2">
    <location>
        <begin position="43"/>
        <end position="66"/>
    </location>
</feature>
<gene>
    <name evidence="4" type="ORF">BGE01nite_31620</name>
</gene>
<reference evidence="4 5" key="1">
    <citation type="submission" date="2019-07" db="EMBL/GenBank/DDBJ databases">
        <title>Whole genome shotgun sequence of Brevifollis gellanilyticus NBRC 108608.</title>
        <authorList>
            <person name="Hosoyama A."/>
            <person name="Uohara A."/>
            <person name="Ohji S."/>
            <person name="Ichikawa N."/>
        </authorList>
    </citation>
    <scope>NUCLEOTIDE SEQUENCE [LARGE SCALE GENOMIC DNA]</scope>
    <source>
        <strain evidence="4 5">NBRC 108608</strain>
    </source>
</reference>
<evidence type="ECO:0000313" key="5">
    <source>
        <dbReference type="Proteomes" id="UP000321577"/>
    </source>
</evidence>
<feature type="compositionally biased region" description="Polar residues" evidence="2">
    <location>
        <begin position="67"/>
        <end position="85"/>
    </location>
</feature>
<evidence type="ECO:0000256" key="2">
    <source>
        <dbReference type="SAM" id="MobiDB-lite"/>
    </source>
</evidence>
<evidence type="ECO:0000256" key="3">
    <source>
        <dbReference type="SAM" id="SignalP"/>
    </source>
</evidence>
<sequence length="264" mass="27838">MISKNNLLNVLGLITALAVSTCFQNAAAQPFWGHTLPGQNGVSASPSSGTSYSGSSSTSYSQSNASIRANMQQSNQGWMKASQNAGKAFNNFGSSGSSGNNSGGAPSYSGGGRSGGYSGTGGNYSNGTVSGGTGSSDTAGGTYGGAAPSVFSGTPLSAEALKAAREKAADLKREADKAASEELQELQEEEDEYWKRAQNRIWLANPETKDPWGKLTQKIREWEKNYVPGQSQEDRPMVLDTGEIVTIGERKQRDRDALEKKFKP</sequence>
<dbReference type="RefSeq" id="WP_146851434.1">
    <property type="nucleotide sequence ID" value="NZ_BKAG01000022.1"/>
</dbReference>
<keyword evidence="1" id="KW-0175">Coiled coil</keyword>
<name>A0A512MC02_9BACT</name>
<feature type="compositionally biased region" description="Low complexity" evidence="2">
    <location>
        <begin position="93"/>
        <end position="108"/>
    </location>
</feature>
<evidence type="ECO:0000313" key="4">
    <source>
        <dbReference type="EMBL" id="GEP43871.1"/>
    </source>
</evidence>
<dbReference type="EMBL" id="BKAG01000022">
    <property type="protein sequence ID" value="GEP43871.1"/>
    <property type="molecule type" value="Genomic_DNA"/>
</dbReference>
<accession>A0A512MC02</accession>
<keyword evidence="5" id="KW-1185">Reference proteome</keyword>
<organism evidence="4 5">
    <name type="scientific">Brevifollis gellanilyticus</name>
    <dbReference type="NCBI Taxonomy" id="748831"/>
    <lineage>
        <taxon>Bacteria</taxon>
        <taxon>Pseudomonadati</taxon>
        <taxon>Verrucomicrobiota</taxon>
        <taxon>Verrucomicrobiia</taxon>
        <taxon>Verrucomicrobiales</taxon>
        <taxon>Verrucomicrobiaceae</taxon>
    </lineage>
</organism>
<feature type="region of interest" description="Disordered" evidence="2">
    <location>
        <begin position="42"/>
        <end position="110"/>
    </location>
</feature>
<feature type="signal peptide" evidence="3">
    <location>
        <begin position="1"/>
        <end position="28"/>
    </location>
</feature>
<feature type="chain" id="PRO_5022188702" evidence="3">
    <location>
        <begin position="29"/>
        <end position="264"/>
    </location>
</feature>
<dbReference type="Proteomes" id="UP000321577">
    <property type="component" value="Unassembled WGS sequence"/>
</dbReference>
<feature type="coiled-coil region" evidence="1">
    <location>
        <begin position="158"/>
        <end position="192"/>
    </location>
</feature>
<comment type="caution">
    <text evidence="4">The sequence shown here is derived from an EMBL/GenBank/DDBJ whole genome shotgun (WGS) entry which is preliminary data.</text>
</comment>
<evidence type="ECO:0000256" key="1">
    <source>
        <dbReference type="SAM" id="Coils"/>
    </source>
</evidence>
<proteinExistence type="predicted"/>
<dbReference type="AlphaFoldDB" id="A0A512MC02"/>
<keyword evidence="3" id="KW-0732">Signal</keyword>
<protein>
    <submittedName>
        <fullName evidence="4">Uncharacterized protein</fullName>
    </submittedName>
</protein>